<accession>A0ABN1Z088</accession>
<dbReference type="Proteomes" id="UP001500973">
    <property type="component" value="Unassembled WGS sequence"/>
</dbReference>
<evidence type="ECO:0000313" key="2">
    <source>
        <dbReference type="Proteomes" id="UP001500973"/>
    </source>
</evidence>
<evidence type="ECO:0000313" key="1">
    <source>
        <dbReference type="EMBL" id="GAA1426388.1"/>
    </source>
</evidence>
<evidence type="ECO:0008006" key="3">
    <source>
        <dbReference type="Google" id="ProtNLM"/>
    </source>
</evidence>
<comment type="caution">
    <text evidence="1">The sequence shown here is derived from an EMBL/GenBank/DDBJ whole genome shotgun (WGS) entry which is preliminary data.</text>
</comment>
<reference evidence="1 2" key="1">
    <citation type="journal article" date="2019" name="Int. J. Syst. Evol. Microbiol.">
        <title>The Global Catalogue of Microorganisms (GCM) 10K type strain sequencing project: providing services to taxonomists for standard genome sequencing and annotation.</title>
        <authorList>
            <consortium name="The Broad Institute Genomics Platform"/>
            <consortium name="The Broad Institute Genome Sequencing Center for Infectious Disease"/>
            <person name="Wu L."/>
            <person name="Ma J."/>
        </authorList>
    </citation>
    <scope>NUCLEOTIDE SEQUENCE [LARGE SCALE GENOMIC DNA]</scope>
    <source>
        <strain evidence="1 2">JCM 11756</strain>
    </source>
</reference>
<dbReference type="Gene3D" id="3.40.50.300">
    <property type="entry name" value="P-loop containing nucleotide triphosphate hydrolases"/>
    <property type="match status" value="1"/>
</dbReference>
<dbReference type="InterPro" id="IPR027417">
    <property type="entry name" value="P-loop_NTPase"/>
</dbReference>
<protein>
    <recommendedName>
        <fullName evidence="3">Serine kinase</fullName>
    </recommendedName>
</protein>
<dbReference type="RefSeq" id="WP_344014039.1">
    <property type="nucleotide sequence ID" value="NZ_BAAAIZ010000049.1"/>
</dbReference>
<sequence length="348" mass="36825">MTTHAVRLGVAGATATVVSAEKAVTDWTARYFGQWWNAALVAAEEAGKGSVVTAAVDSDRYDDAALSVTQAPHRGVEYAKAELLLTGDVSTGVIRAVCPRQRLAYRSEPGRGRLHIVGCGSEAVATAAARLAREVLRGILLRDGWAVLHASAVVDQRGRAFLMFGRKGAGKTTTALALAARHGLRLLANDRVFVRPDQGAGVDVLPWPSAAAIGLGLLDALGWFDIAQRRLLGGEQLHPTQHERVTAALLAGDRTPLWKEGSGEEMKTQVFPDQFERWFGVPLAAGGTAAGLLFPRIEAGVAPAEESSVRTLDHSDFMCGETEDRYPDVFGLLTVGSGTALGGRSHGA</sequence>
<proteinExistence type="predicted"/>
<dbReference type="SUPFAM" id="SSF53795">
    <property type="entry name" value="PEP carboxykinase-like"/>
    <property type="match status" value="1"/>
</dbReference>
<keyword evidence="2" id="KW-1185">Reference proteome</keyword>
<gene>
    <name evidence="1" type="ORF">GCM10009601_35220</name>
</gene>
<dbReference type="EMBL" id="BAAAIZ010000049">
    <property type="protein sequence ID" value="GAA1426388.1"/>
    <property type="molecule type" value="Genomic_DNA"/>
</dbReference>
<name>A0ABN1Z088_9ACTN</name>
<organism evidence="1 2">
    <name type="scientific">Streptomyces thermospinosisporus</name>
    <dbReference type="NCBI Taxonomy" id="161482"/>
    <lineage>
        <taxon>Bacteria</taxon>
        <taxon>Bacillati</taxon>
        <taxon>Actinomycetota</taxon>
        <taxon>Actinomycetes</taxon>
        <taxon>Kitasatosporales</taxon>
        <taxon>Streptomycetaceae</taxon>
        <taxon>Streptomyces</taxon>
    </lineage>
</organism>